<dbReference type="EMBL" id="JAAOAQ010000787">
    <property type="protein sequence ID" value="KAF5534517.1"/>
    <property type="molecule type" value="Genomic_DNA"/>
</dbReference>
<comment type="caution">
    <text evidence="2">The sequence shown here is derived from an EMBL/GenBank/DDBJ whole genome shotgun (WGS) entry which is preliminary data.</text>
</comment>
<evidence type="ECO:0000313" key="2">
    <source>
        <dbReference type="EMBL" id="KAF5534517.1"/>
    </source>
</evidence>
<protein>
    <submittedName>
        <fullName evidence="2">Snoal-like polyketide cyclase family 2</fullName>
    </submittedName>
</protein>
<dbReference type="Gene3D" id="3.10.450.50">
    <property type="match status" value="1"/>
</dbReference>
<evidence type="ECO:0000259" key="1">
    <source>
        <dbReference type="Pfam" id="PF12680"/>
    </source>
</evidence>
<dbReference type="InterPro" id="IPR037401">
    <property type="entry name" value="SnoaL-like"/>
</dbReference>
<name>A0A8H5MNE7_9HYPO</name>
<feature type="domain" description="SnoaL-like" evidence="1">
    <location>
        <begin position="37"/>
        <end position="132"/>
    </location>
</feature>
<dbReference type="SUPFAM" id="SSF54427">
    <property type="entry name" value="NTF2-like"/>
    <property type="match status" value="1"/>
</dbReference>
<organism evidence="2 3">
    <name type="scientific">Fusarium phyllophilum</name>
    <dbReference type="NCBI Taxonomy" id="47803"/>
    <lineage>
        <taxon>Eukaryota</taxon>
        <taxon>Fungi</taxon>
        <taxon>Dikarya</taxon>
        <taxon>Ascomycota</taxon>
        <taxon>Pezizomycotina</taxon>
        <taxon>Sordariomycetes</taxon>
        <taxon>Hypocreomycetidae</taxon>
        <taxon>Hypocreales</taxon>
        <taxon>Nectriaceae</taxon>
        <taxon>Fusarium</taxon>
        <taxon>Fusarium fujikuroi species complex</taxon>
    </lineage>
</organism>
<dbReference type="InterPro" id="IPR032710">
    <property type="entry name" value="NTF2-like_dom_sf"/>
</dbReference>
<dbReference type="Proteomes" id="UP000582016">
    <property type="component" value="Unassembled WGS sequence"/>
</dbReference>
<reference evidence="2 3" key="1">
    <citation type="submission" date="2020-05" db="EMBL/GenBank/DDBJ databases">
        <title>Identification and distribution of gene clusters putatively required for synthesis of sphingolipid metabolism inhibitors in phylogenetically diverse species of the filamentous fungus Fusarium.</title>
        <authorList>
            <person name="Kim H.-S."/>
            <person name="Busman M."/>
            <person name="Brown D.W."/>
            <person name="Divon H."/>
            <person name="Uhlig S."/>
            <person name="Proctor R.H."/>
        </authorList>
    </citation>
    <scope>NUCLEOTIDE SEQUENCE [LARGE SCALE GENOMIC DNA]</scope>
    <source>
        <strain evidence="2 3">NRRL 13617</strain>
    </source>
</reference>
<dbReference type="AlphaFoldDB" id="A0A8H5MNE7"/>
<evidence type="ECO:0000313" key="3">
    <source>
        <dbReference type="Proteomes" id="UP000582016"/>
    </source>
</evidence>
<gene>
    <name evidence="2" type="ORF">FPHYL_13414</name>
</gene>
<proteinExistence type="predicted"/>
<accession>A0A8H5MNE7</accession>
<keyword evidence="3" id="KW-1185">Reference proteome</keyword>
<dbReference type="OrthoDB" id="2820488at2759"/>
<dbReference type="Pfam" id="PF12680">
    <property type="entry name" value="SnoaL_2"/>
    <property type="match status" value="1"/>
</dbReference>
<sequence>MSNPTVTAEVEKIWKEQLTDQPKQTPDQIRAAKALIELFLATFKYHDYSVTRRLVRKDYIQHNLTVGTGQDSIIEFAEREALRETPAIINYKRLLVDGEYVFVQFHVDLSDGSPGLNCMEILRFNDGQFTEHWDVAATIPPASEHKNKNGPF</sequence>